<proteinExistence type="predicted"/>
<keyword evidence="2" id="KW-1185">Reference proteome</keyword>
<dbReference type="EMBL" id="JAIWYP010000001">
    <property type="protein sequence ID" value="KAH3890848.1"/>
    <property type="molecule type" value="Genomic_DNA"/>
</dbReference>
<dbReference type="SUPFAM" id="SSF51695">
    <property type="entry name" value="PLC-like phosphodiesterases"/>
    <property type="match status" value="1"/>
</dbReference>
<dbReference type="GO" id="GO:0006629">
    <property type="term" value="P:lipid metabolic process"/>
    <property type="evidence" value="ECO:0007669"/>
    <property type="project" value="InterPro"/>
</dbReference>
<reference evidence="1" key="1">
    <citation type="journal article" date="2019" name="bioRxiv">
        <title>The Genome of the Zebra Mussel, Dreissena polymorpha: A Resource for Invasive Species Research.</title>
        <authorList>
            <person name="McCartney M.A."/>
            <person name="Auch B."/>
            <person name="Kono T."/>
            <person name="Mallez S."/>
            <person name="Zhang Y."/>
            <person name="Obille A."/>
            <person name="Becker A."/>
            <person name="Abrahante J.E."/>
            <person name="Garbe J."/>
            <person name="Badalamenti J.P."/>
            <person name="Herman A."/>
            <person name="Mangelson H."/>
            <person name="Liachko I."/>
            <person name="Sullivan S."/>
            <person name="Sone E.D."/>
            <person name="Koren S."/>
            <person name="Silverstein K.A.T."/>
            <person name="Beckman K.B."/>
            <person name="Gohl D.M."/>
        </authorList>
    </citation>
    <scope>NUCLEOTIDE SEQUENCE</scope>
    <source>
        <strain evidence="1">Duluth1</strain>
        <tissue evidence="1">Whole animal</tissue>
    </source>
</reference>
<sequence>MPKRKLNKKKQPQVVPDKVVTGPDWMASLPARYHDVPLYCLAIPGSHNSFSFYLDLDSKIDQNSDPIYRQLCDDLGELASKISYRWTVTQSLSLTQQLDLGVRYFDMRVTARKGDKEDLNVFFRNGPNIIRALKEIRRWMDLHPKEIILLDFRVVHKMSSAQHRYLIANMAEDIFRNRMLEYTGVVSGITLRNMWAIDSQIIVFYPTECIFEHICIWPNEHIGYVHPCAQTTRDMVSCLNTRYEHGRPPHLFYCWDGVMTITNDYLANNLDGTLKDKLSKPATKAIVNWVRNKDIRHGEMNVVVADFVEMFDFCDEVIRLNYEVRDLKRYDFESGMCSIV</sequence>
<dbReference type="Pfam" id="PF26146">
    <property type="entry name" value="PI-PLC_X"/>
    <property type="match status" value="1"/>
</dbReference>
<organism evidence="1 2">
    <name type="scientific">Dreissena polymorpha</name>
    <name type="common">Zebra mussel</name>
    <name type="synonym">Mytilus polymorpha</name>
    <dbReference type="NCBI Taxonomy" id="45954"/>
    <lineage>
        <taxon>Eukaryota</taxon>
        <taxon>Metazoa</taxon>
        <taxon>Spiralia</taxon>
        <taxon>Lophotrochozoa</taxon>
        <taxon>Mollusca</taxon>
        <taxon>Bivalvia</taxon>
        <taxon>Autobranchia</taxon>
        <taxon>Heteroconchia</taxon>
        <taxon>Euheterodonta</taxon>
        <taxon>Imparidentia</taxon>
        <taxon>Neoheterodontei</taxon>
        <taxon>Myida</taxon>
        <taxon>Dreissenoidea</taxon>
        <taxon>Dreissenidae</taxon>
        <taxon>Dreissena</taxon>
    </lineage>
</organism>
<dbReference type="GO" id="GO:0008081">
    <property type="term" value="F:phosphoric diester hydrolase activity"/>
    <property type="evidence" value="ECO:0007669"/>
    <property type="project" value="InterPro"/>
</dbReference>
<reference evidence="1" key="2">
    <citation type="submission" date="2020-11" db="EMBL/GenBank/DDBJ databases">
        <authorList>
            <person name="McCartney M.A."/>
            <person name="Auch B."/>
            <person name="Kono T."/>
            <person name="Mallez S."/>
            <person name="Becker A."/>
            <person name="Gohl D.M."/>
            <person name="Silverstein K.A.T."/>
            <person name="Koren S."/>
            <person name="Bechman K.B."/>
            <person name="Herman A."/>
            <person name="Abrahante J.E."/>
            <person name="Garbe J."/>
        </authorList>
    </citation>
    <scope>NUCLEOTIDE SEQUENCE</scope>
    <source>
        <strain evidence="1">Duluth1</strain>
        <tissue evidence="1">Whole animal</tissue>
    </source>
</reference>
<dbReference type="PANTHER" id="PTHR13593">
    <property type="match status" value="1"/>
</dbReference>
<protein>
    <submittedName>
        <fullName evidence="1">Uncharacterized protein</fullName>
    </submittedName>
</protein>
<accession>A0A9D4S551</accession>
<dbReference type="PANTHER" id="PTHR13593:SF113">
    <property type="entry name" value="SI:DKEY-266F7.9"/>
    <property type="match status" value="1"/>
</dbReference>
<dbReference type="InterPro" id="IPR017946">
    <property type="entry name" value="PLC-like_Pdiesterase_TIM-brl"/>
</dbReference>
<dbReference type="AlphaFoldDB" id="A0A9D4S551"/>
<dbReference type="InterPro" id="IPR051057">
    <property type="entry name" value="PI-PLC_domain"/>
</dbReference>
<gene>
    <name evidence="1" type="ORF">DPMN_014937</name>
</gene>
<evidence type="ECO:0000313" key="1">
    <source>
        <dbReference type="EMBL" id="KAH3890848.1"/>
    </source>
</evidence>
<evidence type="ECO:0000313" key="2">
    <source>
        <dbReference type="Proteomes" id="UP000828390"/>
    </source>
</evidence>
<dbReference type="Gene3D" id="3.20.20.190">
    <property type="entry name" value="Phosphatidylinositol (PI) phosphodiesterase"/>
    <property type="match status" value="1"/>
</dbReference>
<dbReference type="Proteomes" id="UP000828390">
    <property type="component" value="Unassembled WGS sequence"/>
</dbReference>
<dbReference type="PROSITE" id="PS50007">
    <property type="entry name" value="PIPLC_X_DOMAIN"/>
    <property type="match status" value="1"/>
</dbReference>
<comment type="caution">
    <text evidence="1">The sequence shown here is derived from an EMBL/GenBank/DDBJ whole genome shotgun (WGS) entry which is preliminary data.</text>
</comment>
<name>A0A9D4S551_DREPO</name>